<dbReference type="InterPro" id="IPR000719">
    <property type="entry name" value="Prot_kinase_dom"/>
</dbReference>
<dbReference type="GO" id="GO:0016301">
    <property type="term" value="F:kinase activity"/>
    <property type="evidence" value="ECO:0007669"/>
    <property type="project" value="UniProtKB-KW"/>
</dbReference>
<evidence type="ECO:0000256" key="2">
    <source>
        <dbReference type="ARBA" id="ARBA00022527"/>
    </source>
</evidence>
<organism evidence="9 10">
    <name type="scientific">Archangium lansingense</name>
    <dbReference type="NCBI Taxonomy" id="2995310"/>
    <lineage>
        <taxon>Bacteria</taxon>
        <taxon>Pseudomonadati</taxon>
        <taxon>Myxococcota</taxon>
        <taxon>Myxococcia</taxon>
        <taxon>Myxococcales</taxon>
        <taxon>Cystobacterineae</taxon>
        <taxon>Archangiaceae</taxon>
        <taxon>Archangium</taxon>
    </lineage>
</organism>
<evidence type="ECO:0000256" key="4">
    <source>
        <dbReference type="ARBA" id="ARBA00022741"/>
    </source>
</evidence>
<evidence type="ECO:0000259" key="8">
    <source>
        <dbReference type="PROSITE" id="PS50011"/>
    </source>
</evidence>
<keyword evidence="6 7" id="KW-0067">ATP-binding</keyword>
<dbReference type="CDD" id="cd14014">
    <property type="entry name" value="STKc_PknB_like"/>
    <property type="match status" value="1"/>
</dbReference>
<evidence type="ECO:0000256" key="6">
    <source>
        <dbReference type="ARBA" id="ARBA00022840"/>
    </source>
</evidence>
<dbReference type="InterPro" id="IPR011009">
    <property type="entry name" value="Kinase-like_dom_sf"/>
</dbReference>
<evidence type="ECO:0000313" key="9">
    <source>
        <dbReference type="EMBL" id="MCY1074742.1"/>
    </source>
</evidence>
<dbReference type="EMBL" id="JAPNKA010000001">
    <property type="protein sequence ID" value="MCY1074742.1"/>
    <property type="molecule type" value="Genomic_DNA"/>
</dbReference>
<keyword evidence="4 7" id="KW-0547">Nucleotide-binding</keyword>
<evidence type="ECO:0000256" key="7">
    <source>
        <dbReference type="PROSITE-ProRule" id="PRU10141"/>
    </source>
</evidence>
<evidence type="ECO:0000256" key="5">
    <source>
        <dbReference type="ARBA" id="ARBA00022777"/>
    </source>
</evidence>
<dbReference type="PANTHER" id="PTHR11042:SF160">
    <property type="entry name" value="EUKARYOTIC TRANSLATION INITIATION FACTOR 2-ALPHA KINASE 1"/>
    <property type="match status" value="1"/>
</dbReference>
<keyword evidence="10" id="KW-1185">Reference proteome</keyword>
<sequence>MESRMIDGRYVPLQQLGRGGYGSVFLVQDSLTNRRVALKFLMDASADAVTRFQREARLLGEAANNRYVVELLGCNLKHTPPYLVLEYCEYGSLRSWVGAQRPWQDVAAALTHALNGLHGIHAAGGFHRDLKPDNLLVTRHPEQPTRVLIKIGDLGLARTPGPETQPMTRNAAGTEGYIAPEIKAGAPFQASADIYSLGIVAAELLTGERSTQKLGQTKLPEQMRAMVRSMLSANPRERPSAQQLAQTLTNLLQDPHVIAETEEQSSGIGGVLITSLLAGGALLALAALAGGDEAQWDERVQRFRGPDGKFKSE</sequence>
<feature type="binding site" evidence="7">
    <location>
        <position position="39"/>
    </location>
    <ligand>
        <name>ATP</name>
        <dbReference type="ChEBI" id="CHEBI:30616"/>
    </ligand>
</feature>
<dbReference type="RefSeq" id="WP_267533701.1">
    <property type="nucleotide sequence ID" value="NZ_JAPNKA010000001.1"/>
</dbReference>
<comment type="caution">
    <text evidence="9">The sequence shown here is derived from an EMBL/GenBank/DDBJ whole genome shotgun (WGS) entry which is preliminary data.</text>
</comment>
<dbReference type="PROSITE" id="PS50011">
    <property type="entry name" value="PROTEIN_KINASE_DOM"/>
    <property type="match status" value="1"/>
</dbReference>
<accession>A0ABT3ZZA3</accession>
<proteinExistence type="predicted"/>
<keyword evidence="2" id="KW-0723">Serine/threonine-protein kinase</keyword>
<evidence type="ECO:0000256" key="1">
    <source>
        <dbReference type="ARBA" id="ARBA00012513"/>
    </source>
</evidence>
<dbReference type="SUPFAM" id="SSF56112">
    <property type="entry name" value="Protein kinase-like (PK-like)"/>
    <property type="match status" value="1"/>
</dbReference>
<dbReference type="EC" id="2.7.11.1" evidence="1"/>
<dbReference type="Pfam" id="PF00069">
    <property type="entry name" value="Pkinase"/>
    <property type="match status" value="1"/>
</dbReference>
<keyword evidence="5 9" id="KW-0418">Kinase</keyword>
<gene>
    <name evidence="9" type="ORF">OV287_09605</name>
</gene>
<evidence type="ECO:0000256" key="3">
    <source>
        <dbReference type="ARBA" id="ARBA00022679"/>
    </source>
</evidence>
<dbReference type="PANTHER" id="PTHR11042">
    <property type="entry name" value="EUKARYOTIC TRANSLATION INITIATION FACTOR 2-ALPHA KINASE EIF2-ALPHA KINASE -RELATED"/>
    <property type="match status" value="1"/>
</dbReference>
<dbReference type="Proteomes" id="UP001207654">
    <property type="component" value="Unassembled WGS sequence"/>
</dbReference>
<dbReference type="InterPro" id="IPR017441">
    <property type="entry name" value="Protein_kinase_ATP_BS"/>
</dbReference>
<keyword evidence="3" id="KW-0808">Transferase</keyword>
<dbReference type="InterPro" id="IPR050339">
    <property type="entry name" value="CC_SR_Kinase"/>
</dbReference>
<reference evidence="9 10" key="1">
    <citation type="submission" date="2022-11" db="EMBL/GenBank/DDBJ databases">
        <title>Minimal conservation of predation-associated metabolite biosynthetic gene clusters underscores biosynthetic potential of Myxococcota including descriptions for ten novel species: Archangium lansinium sp. nov., Myxococcus landrumus sp. nov., Nannocystis bai.</title>
        <authorList>
            <person name="Ahearne A."/>
            <person name="Stevens C."/>
            <person name="Phillips K."/>
        </authorList>
    </citation>
    <scope>NUCLEOTIDE SEQUENCE [LARGE SCALE GENOMIC DNA]</scope>
    <source>
        <strain evidence="9 10">MIWBW</strain>
    </source>
</reference>
<evidence type="ECO:0000313" key="10">
    <source>
        <dbReference type="Proteomes" id="UP001207654"/>
    </source>
</evidence>
<dbReference type="PROSITE" id="PS00107">
    <property type="entry name" value="PROTEIN_KINASE_ATP"/>
    <property type="match status" value="1"/>
</dbReference>
<name>A0ABT3ZZA3_9BACT</name>
<feature type="domain" description="Protein kinase" evidence="8">
    <location>
        <begin position="10"/>
        <end position="257"/>
    </location>
</feature>
<dbReference type="Gene3D" id="1.10.510.10">
    <property type="entry name" value="Transferase(Phosphotransferase) domain 1"/>
    <property type="match status" value="1"/>
</dbReference>
<protein>
    <recommendedName>
        <fullName evidence="1">non-specific serine/threonine protein kinase</fullName>
        <ecNumber evidence="1">2.7.11.1</ecNumber>
    </recommendedName>
</protein>
<dbReference type="SMART" id="SM00220">
    <property type="entry name" value="S_TKc"/>
    <property type="match status" value="1"/>
</dbReference>